<protein>
    <submittedName>
        <fullName evidence="1">Uncharacterized protein</fullName>
    </submittedName>
</protein>
<accession>A0AAV4B1B1</accession>
<gene>
    <name evidence="1" type="ORF">PoB_003984800</name>
</gene>
<evidence type="ECO:0000313" key="1">
    <source>
        <dbReference type="EMBL" id="GFO13343.1"/>
    </source>
</evidence>
<name>A0AAV4B1B1_9GAST</name>
<reference evidence="1 2" key="1">
    <citation type="journal article" date="2021" name="Elife">
        <title>Chloroplast acquisition without the gene transfer in kleptoplastic sea slugs, Plakobranchus ocellatus.</title>
        <authorList>
            <person name="Maeda T."/>
            <person name="Takahashi S."/>
            <person name="Yoshida T."/>
            <person name="Shimamura S."/>
            <person name="Takaki Y."/>
            <person name="Nagai Y."/>
            <person name="Toyoda A."/>
            <person name="Suzuki Y."/>
            <person name="Arimoto A."/>
            <person name="Ishii H."/>
            <person name="Satoh N."/>
            <person name="Nishiyama T."/>
            <person name="Hasebe M."/>
            <person name="Maruyama T."/>
            <person name="Minagawa J."/>
            <person name="Obokata J."/>
            <person name="Shigenobu S."/>
        </authorList>
    </citation>
    <scope>NUCLEOTIDE SEQUENCE [LARGE SCALE GENOMIC DNA]</scope>
</reference>
<proteinExistence type="predicted"/>
<keyword evidence="2" id="KW-1185">Reference proteome</keyword>
<dbReference type="AlphaFoldDB" id="A0AAV4B1B1"/>
<organism evidence="1 2">
    <name type="scientific">Plakobranchus ocellatus</name>
    <dbReference type="NCBI Taxonomy" id="259542"/>
    <lineage>
        <taxon>Eukaryota</taxon>
        <taxon>Metazoa</taxon>
        <taxon>Spiralia</taxon>
        <taxon>Lophotrochozoa</taxon>
        <taxon>Mollusca</taxon>
        <taxon>Gastropoda</taxon>
        <taxon>Heterobranchia</taxon>
        <taxon>Euthyneura</taxon>
        <taxon>Panpulmonata</taxon>
        <taxon>Sacoglossa</taxon>
        <taxon>Placobranchoidea</taxon>
        <taxon>Plakobranchidae</taxon>
        <taxon>Plakobranchus</taxon>
    </lineage>
</organism>
<comment type="caution">
    <text evidence="1">The sequence shown here is derived from an EMBL/GenBank/DDBJ whole genome shotgun (WGS) entry which is preliminary data.</text>
</comment>
<dbReference type="Proteomes" id="UP000735302">
    <property type="component" value="Unassembled WGS sequence"/>
</dbReference>
<dbReference type="EMBL" id="BLXT01004484">
    <property type="protein sequence ID" value="GFO13343.1"/>
    <property type="molecule type" value="Genomic_DNA"/>
</dbReference>
<evidence type="ECO:0000313" key="2">
    <source>
        <dbReference type="Proteomes" id="UP000735302"/>
    </source>
</evidence>
<sequence>MNFIEILNSWIIGKGESNFTRWTENRFVWKSMIAMSIPDAAPTADDRRPVTGLKPITTGEKVSPDLRVTMAFLEPTHHSCPYWSPCTQTDLTTVGRRVSILSRT</sequence>